<dbReference type="GO" id="GO:0051604">
    <property type="term" value="P:protein maturation"/>
    <property type="evidence" value="ECO:0007669"/>
    <property type="project" value="InterPro"/>
</dbReference>
<dbReference type="KEGG" id="bbo:BBOV_II003190"/>
<keyword evidence="4" id="KW-0002">3D-structure</keyword>
<dbReference type="GO" id="GO:0006879">
    <property type="term" value="P:intracellular iron ion homeostasis"/>
    <property type="evidence" value="ECO:0007669"/>
    <property type="project" value="InterPro"/>
</dbReference>
<dbReference type="GO" id="GO:0005829">
    <property type="term" value="C:cytosol"/>
    <property type="evidence" value="ECO:0007669"/>
    <property type="project" value="TreeGrafter"/>
</dbReference>
<dbReference type="PIRSF" id="PIRSF003113">
    <property type="entry name" value="BolA"/>
    <property type="match status" value="1"/>
</dbReference>
<feature type="binding site" evidence="4">
    <location>
        <position position="65"/>
    </location>
    <ligand>
        <name>Mg(2+)</name>
        <dbReference type="ChEBI" id="CHEBI:18420"/>
    </ligand>
</feature>
<dbReference type="GO" id="GO:0046872">
    <property type="term" value="F:metal ion binding"/>
    <property type="evidence" value="ECO:0007669"/>
    <property type="project" value="UniProtKB-KW"/>
</dbReference>
<dbReference type="EvolutionaryTrace" id="A7ATL3"/>
<evidence type="ECO:0007829" key="4">
    <source>
        <dbReference type="PDB" id="3O2E"/>
    </source>
</evidence>
<proteinExistence type="evidence at protein level"/>
<dbReference type="VEuPathDB" id="PiroplasmaDB:BBOV_II003190"/>
<dbReference type="PDBsum" id="3O2E"/>
<dbReference type="GO" id="GO:0005634">
    <property type="term" value="C:nucleus"/>
    <property type="evidence" value="ECO:0007669"/>
    <property type="project" value="TreeGrafter"/>
</dbReference>
<dbReference type="GO" id="GO:0051537">
    <property type="term" value="F:2 iron, 2 sulfur cluster binding"/>
    <property type="evidence" value="ECO:0007669"/>
    <property type="project" value="InterPro"/>
</dbReference>
<protein>
    <submittedName>
        <fullName evidence="2">BolA-like protein</fullName>
    </submittedName>
</protein>
<reference evidence="2 3" key="1">
    <citation type="journal article" date="2007" name="PLoS Pathog.">
        <title>Genome sequence of Babesia bovis and comparative analysis of apicomplexan hemoprotozoa.</title>
        <authorList>
            <person name="Brayton K.A."/>
            <person name="Lau A.O.T."/>
            <person name="Herndon D.R."/>
            <person name="Hannick L."/>
            <person name="Kappmeyer L.S."/>
            <person name="Berens S.J."/>
            <person name="Bidwell S.L."/>
            <person name="Brown W.C."/>
            <person name="Crabtree J."/>
            <person name="Fadrosh D."/>
            <person name="Feldblum T."/>
            <person name="Forberger H.A."/>
            <person name="Haas B.J."/>
            <person name="Howell J.M."/>
            <person name="Khouri H."/>
            <person name="Koo H."/>
            <person name="Mann D.J."/>
            <person name="Norimine J."/>
            <person name="Paulsen I.T."/>
            <person name="Radune D."/>
            <person name="Ren Q."/>
            <person name="Smith R.K. Jr."/>
            <person name="Suarez C.E."/>
            <person name="White O."/>
            <person name="Wortman J.R."/>
            <person name="Knowles D.P. Jr."/>
            <person name="McElwain T.F."/>
            <person name="Nene V.M."/>
        </authorList>
    </citation>
    <scope>NUCLEOTIDE SEQUENCE [LARGE SCALE GENOMIC DNA]</scope>
    <source>
        <strain evidence="2">T2Bo</strain>
    </source>
</reference>
<reference evidence="4" key="2">
    <citation type="journal article" date="2011" name="J. Struct. Funct. Genomics">
        <title>SAD phasing using iodide ions in a high-throughput structural genomics environment.</title>
        <authorList>
            <person name="Abendroth J."/>
            <person name="Gardberg A.S."/>
            <person name="Robinson J.I."/>
            <person name="Christensen J.S."/>
            <person name="Staker B.L."/>
            <person name="Myler P.J."/>
            <person name="Stewart L.J."/>
            <person name="Edwards T.E."/>
        </authorList>
    </citation>
    <scope>X-RAY CRYSTALLOGRAPHY (1.95 ANGSTROMS) OF 1-84 IN COMPLEX WITH MG(2+)</scope>
    <scope>DISULFIDE BONDS</scope>
</reference>
<dbReference type="InParanoid" id="A7ATL3"/>
<dbReference type="Gene3D" id="3.30.300.90">
    <property type="entry name" value="BolA-like"/>
    <property type="match status" value="1"/>
</dbReference>
<evidence type="ECO:0000256" key="1">
    <source>
        <dbReference type="RuleBase" id="RU003860"/>
    </source>
</evidence>
<dbReference type="Proteomes" id="UP000002173">
    <property type="component" value="Chromosome 2"/>
</dbReference>
<dbReference type="SUPFAM" id="SSF82657">
    <property type="entry name" value="BolA-like"/>
    <property type="match status" value="1"/>
</dbReference>
<feature type="binding site" evidence="4">
    <location>
        <position position="66"/>
    </location>
    <ligand>
        <name>Mg(2+)</name>
        <dbReference type="ChEBI" id="CHEBI:18420"/>
    </ligand>
</feature>
<dbReference type="PANTHER" id="PTHR12735:SF27">
    <property type="entry name" value="BOLA-LIKE PROTEIN 2"/>
    <property type="match status" value="1"/>
</dbReference>
<dbReference type="Pfam" id="PF01722">
    <property type="entry name" value="BolA"/>
    <property type="match status" value="1"/>
</dbReference>
<dbReference type="PDB" id="3O2E">
    <property type="method" value="X-ray"/>
    <property type="resolution" value="1.95 A"/>
    <property type="chains" value="A=1-84"/>
</dbReference>
<comment type="similarity">
    <text evidence="1">Belongs to the BolA/IbaG family.</text>
</comment>
<dbReference type="PANTHER" id="PTHR12735">
    <property type="entry name" value="BOLA-LIKE PROTEIN-RELATED"/>
    <property type="match status" value="1"/>
</dbReference>
<dbReference type="InterPro" id="IPR002634">
    <property type="entry name" value="BolA"/>
</dbReference>
<accession>A7ATL3</accession>
<dbReference type="EMBL" id="AAXT01000003">
    <property type="protein sequence ID" value="EDO06274.1"/>
    <property type="molecule type" value="Genomic_DNA"/>
</dbReference>
<dbReference type="STRING" id="5865.A7ATL3"/>
<sequence>MVSKSIVEERLRSMLSPQFLKVTDNSGGCGAAFNAYIVSQQFEGKGLLDRQRLVNSAIAAEMPQIHAFTMKCLTPGEWEAKNRPEE</sequence>
<evidence type="ECO:0000313" key="3">
    <source>
        <dbReference type="Proteomes" id="UP000002173"/>
    </source>
</evidence>
<gene>
    <name evidence="2" type="ORF">BBOV_II003190</name>
</gene>
<dbReference type="eggNOG" id="KOG3348">
    <property type="taxonomic scope" value="Eukaryota"/>
</dbReference>
<dbReference type="FunCoup" id="A7ATL3">
    <property type="interactions" value="71"/>
</dbReference>
<evidence type="ECO:0000313" key="2">
    <source>
        <dbReference type="EMBL" id="EDO06274.1"/>
    </source>
</evidence>
<organism evidence="2 3">
    <name type="scientific">Babesia bovis</name>
    <dbReference type="NCBI Taxonomy" id="5865"/>
    <lineage>
        <taxon>Eukaryota</taxon>
        <taxon>Sar</taxon>
        <taxon>Alveolata</taxon>
        <taxon>Apicomplexa</taxon>
        <taxon>Aconoidasida</taxon>
        <taxon>Piroplasmida</taxon>
        <taxon>Babesiidae</taxon>
        <taxon>Babesia</taxon>
    </lineage>
</organism>
<dbReference type="AlphaFoldDB" id="A7ATL3"/>
<name>A7ATL3_BABBO</name>
<keyword evidence="4" id="KW-0479">Metal-binding</keyword>
<dbReference type="OMA" id="VHAFSQK"/>
<comment type="caution">
    <text evidence="2">The sequence shown here is derived from an EMBL/GenBank/DDBJ whole genome shotgun (WGS) entry which is preliminary data.</text>
</comment>
<feature type="disulfide bond" evidence="4">
    <location>
        <position position="29"/>
    </location>
</feature>
<keyword evidence="3" id="KW-1185">Reference proteome</keyword>
<dbReference type="SMR" id="A7ATL3"/>
<dbReference type="GeneID" id="5478071"/>
<dbReference type="InterPro" id="IPR036065">
    <property type="entry name" value="BolA-like_sf"/>
</dbReference>
<dbReference type="InterPro" id="IPR045115">
    <property type="entry name" value="BOL2"/>
</dbReference>